<dbReference type="AlphaFoldDB" id="A0A0N9VCX4"/>
<dbReference type="InterPro" id="IPR018392">
    <property type="entry name" value="LysM"/>
</dbReference>
<name>A0A0N9VCX4_9GAMM</name>
<keyword evidence="3" id="KW-1185">Reference proteome</keyword>
<proteinExistence type="predicted"/>
<dbReference type="KEGG" id="aei:AOY20_05820"/>
<sequence length="317" mass="36147">MNTYQKIIGAIFAILGSQSLYSLSLDSIRIQSSIGDLLYAEIHFRYTDHDSPIHVSLANAHDLNTLGIKHQPPQHLNFFIRPKNHETGIITVTSSTPIYSPTLDFVIKIQNGENKRLQHIRQSIIYHPNISTSYKLENYQEKMLHPIHIVSELEITAQHIRKQQSRINIESPSQIDYVLTPLPKQPPNLNNTWITSNRQVSTSDQTPQKVITNQATITDKVLQVSSFAPPSLNQEKFAINSKETHIKNTGSIQTDIKYIVQKNDNLWLISSKIAYKHQIPISQVMKQIQLNNQHAFIRGNFNKLKNGTIITLKPILV</sequence>
<evidence type="ECO:0000313" key="3">
    <source>
        <dbReference type="Proteomes" id="UP000064939"/>
    </source>
</evidence>
<dbReference type="InterPro" id="IPR057840">
    <property type="entry name" value="FimV_N"/>
</dbReference>
<accession>A0A0N9VCX4</accession>
<evidence type="ECO:0000313" key="2">
    <source>
        <dbReference type="EMBL" id="ALH95095.1"/>
    </source>
</evidence>
<protein>
    <recommendedName>
        <fullName evidence="1">LysM domain-containing protein</fullName>
    </recommendedName>
</protein>
<dbReference type="STRING" id="1324350.AOY20_05820"/>
<dbReference type="OrthoDB" id="5298707at2"/>
<dbReference type="Pfam" id="PF25800">
    <property type="entry name" value="FimV_N"/>
    <property type="match status" value="1"/>
</dbReference>
<dbReference type="PROSITE" id="PS51782">
    <property type="entry name" value="LYSM"/>
    <property type="match status" value="1"/>
</dbReference>
<gene>
    <name evidence="2" type="ORF">AOY20_05820</name>
</gene>
<reference evidence="2 3" key="1">
    <citation type="journal article" date="2015" name="Int. J. Syst. Evol. Microbiol.">
        <title>Acinetobacter equi sp. nov. isolated from horse faeces.</title>
        <authorList>
            <person name="Poppel M.T."/>
            <person name="Skiebe E."/>
            <person name="Laue M."/>
            <person name="Bergmann H."/>
            <person name="Ebersberger I."/>
            <person name="Garn T."/>
            <person name="Fruth A."/>
            <person name="Baumgardt S."/>
            <person name="Busse H.J."/>
            <person name="Wilharm G."/>
        </authorList>
    </citation>
    <scope>NUCLEOTIDE SEQUENCE [LARGE SCALE GENOMIC DNA]</scope>
    <source>
        <strain evidence="2 3">114</strain>
    </source>
</reference>
<feature type="domain" description="LysM" evidence="1">
    <location>
        <begin position="256"/>
        <end position="312"/>
    </location>
</feature>
<dbReference type="Proteomes" id="UP000064939">
    <property type="component" value="Chromosome"/>
</dbReference>
<dbReference type="RefSeq" id="WP_054580991.1">
    <property type="nucleotide sequence ID" value="NZ_CP012808.1"/>
</dbReference>
<dbReference type="EMBL" id="CP012808">
    <property type="protein sequence ID" value="ALH95095.1"/>
    <property type="molecule type" value="Genomic_DNA"/>
</dbReference>
<evidence type="ECO:0000259" key="1">
    <source>
        <dbReference type="PROSITE" id="PS51782"/>
    </source>
</evidence>
<organism evidence="2 3">
    <name type="scientific">Acinetobacter equi</name>
    <dbReference type="NCBI Taxonomy" id="1324350"/>
    <lineage>
        <taxon>Bacteria</taxon>
        <taxon>Pseudomonadati</taxon>
        <taxon>Pseudomonadota</taxon>
        <taxon>Gammaproteobacteria</taxon>
        <taxon>Moraxellales</taxon>
        <taxon>Moraxellaceae</taxon>
        <taxon>Acinetobacter</taxon>
    </lineage>
</organism>